<evidence type="ECO:0000313" key="11">
    <source>
        <dbReference type="EMBL" id="QDL11169.1"/>
    </source>
</evidence>
<dbReference type="SUPFAM" id="SSF51366">
    <property type="entry name" value="Ribulose-phoshate binding barrel"/>
    <property type="match status" value="1"/>
</dbReference>
<evidence type="ECO:0000259" key="10">
    <source>
        <dbReference type="Pfam" id="PF00218"/>
    </source>
</evidence>
<dbReference type="InterPro" id="IPR045186">
    <property type="entry name" value="Indole-3-glycerol_P_synth"/>
</dbReference>
<evidence type="ECO:0000256" key="2">
    <source>
        <dbReference type="ARBA" id="ARBA00004696"/>
    </source>
</evidence>
<dbReference type="GO" id="GO:0000162">
    <property type="term" value="P:L-tryptophan biosynthetic process"/>
    <property type="evidence" value="ECO:0007669"/>
    <property type="project" value="UniProtKB-UniRule"/>
</dbReference>
<dbReference type="InterPro" id="IPR013785">
    <property type="entry name" value="Aldolase_TIM"/>
</dbReference>
<feature type="domain" description="Indole-3-glycerol phosphate synthase" evidence="10">
    <location>
        <begin position="32"/>
        <end position="291"/>
    </location>
</feature>
<proteinExistence type="inferred from homology"/>
<dbReference type="InterPro" id="IPR013798">
    <property type="entry name" value="Indole-3-glycerol_P_synth_dom"/>
</dbReference>
<evidence type="ECO:0000256" key="8">
    <source>
        <dbReference type="ARBA" id="ARBA00023239"/>
    </source>
</evidence>
<dbReference type="Gene3D" id="3.20.20.70">
    <property type="entry name" value="Aldolase class I"/>
    <property type="match status" value="1"/>
</dbReference>
<dbReference type="EMBL" id="CP030118">
    <property type="protein sequence ID" value="QDL11169.1"/>
    <property type="molecule type" value="Genomic_DNA"/>
</dbReference>
<keyword evidence="4 9" id="KW-0028">Amino-acid biosynthesis</keyword>
<dbReference type="PROSITE" id="PS00614">
    <property type="entry name" value="IGPS"/>
    <property type="match status" value="1"/>
</dbReference>
<evidence type="ECO:0000256" key="5">
    <source>
        <dbReference type="ARBA" id="ARBA00022793"/>
    </source>
</evidence>
<dbReference type="PANTHER" id="PTHR22854">
    <property type="entry name" value="TRYPTOPHAN BIOSYNTHESIS PROTEIN"/>
    <property type="match status" value="1"/>
</dbReference>
<evidence type="ECO:0000256" key="3">
    <source>
        <dbReference type="ARBA" id="ARBA00008737"/>
    </source>
</evidence>
<evidence type="ECO:0000256" key="9">
    <source>
        <dbReference type="HAMAP-Rule" id="MF_00134"/>
    </source>
</evidence>
<dbReference type="AlphaFoldDB" id="A0A856MLC4"/>
<evidence type="ECO:0000256" key="1">
    <source>
        <dbReference type="ARBA" id="ARBA00001633"/>
    </source>
</evidence>
<dbReference type="NCBIfam" id="NF001372">
    <property type="entry name" value="PRK00278.1-4"/>
    <property type="match status" value="1"/>
</dbReference>
<evidence type="ECO:0000256" key="6">
    <source>
        <dbReference type="ARBA" id="ARBA00022822"/>
    </source>
</evidence>
<keyword evidence="12" id="KW-1185">Reference proteome</keyword>
<dbReference type="UniPathway" id="UPA00035">
    <property type="reaction ID" value="UER00043"/>
</dbReference>
<dbReference type="KEGG" id="bsen:DP114_27680"/>
<dbReference type="EC" id="4.1.1.48" evidence="9"/>
<organism evidence="11 12">
    <name type="scientific">Brasilonema sennae CENA114</name>
    <dbReference type="NCBI Taxonomy" id="415709"/>
    <lineage>
        <taxon>Bacteria</taxon>
        <taxon>Bacillati</taxon>
        <taxon>Cyanobacteriota</taxon>
        <taxon>Cyanophyceae</taxon>
        <taxon>Nostocales</taxon>
        <taxon>Scytonemataceae</taxon>
        <taxon>Brasilonema</taxon>
        <taxon>Bromeliae group (in: Brasilonema)</taxon>
    </lineage>
</organism>
<dbReference type="GO" id="GO:0004640">
    <property type="term" value="F:phosphoribosylanthranilate isomerase activity"/>
    <property type="evidence" value="ECO:0007669"/>
    <property type="project" value="TreeGrafter"/>
</dbReference>
<comment type="similarity">
    <text evidence="3 9">Belongs to the TrpC family.</text>
</comment>
<dbReference type="FunFam" id="3.20.20.70:FF:000024">
    <property type="entry name" value="Indole-3-glycerol phosphate synthase"/>
    <property type="match status" value="1"/>
</dbReference>
<keyword evidence="6 9" id="KW-0822">Tryptophan biosynthesis</keyword>
<dbReference type="InterPro" id="IPR001468">
    <property type="entry name" value="Indole-3-GlycerolPSynthase_CS"/>
</dbReference>
<dbReference type="NCBIfam" id="NF001377">
    <property type="entry name" value="PRK00278.2-4"/>
    <property type="match status" value="1"/>
</dbReference>
<keyword evidence="8 9" id="KW-0456">Lyase</keyword>
<dbReference type="InterPro" id="IPR011060">
    <property type="entry name" value="RibuloseP-bd_barrel"/>
</dbReference>
<comment type="catalytic activity">
    <reaction evidence="1 9">
        <text>1-(2-carboxyphenylamino)-1-deoxy-D-ribulose 5-phosphate + H(+) = (1S,2R)-1-C-(indol-3-yl)glycerol 3-phosphate + CO2 + H2O</text>
        <dbReference type="Rhea" id="RHEA:23476"/>
        <dbReference type="ChEBI" id="CHEBI:15377"/>
        <dbReference type="ChEBI" id="CHEBI:15378"/>
        <dbReference type="ChEBI" id="CHEBI:16526"/>
        <dbReference type="ChEBI" id="CHEBI:58613"/>
        <dbReference type="ChEBI" id="CHEBI:58866"/>
        <dbReference type="EC" id="4.1.1.48"/>
    </reaction>
</comment>
<keyword evidence="7 9" id="KW-0057">Aromatic amino acid biosynthesis</keyword>
<gene>
    <name evidence="9" type="primary">trpC</name>
    <name evidence="11" type="ORF">DP114_27680</name>
</gene>
<evidence type="ECO:0000256" key="4">
    <source>
        <dbReference type="ARBA" id="ARBA00022605"/>
    </source>
</evidence>
<reference evidence="11 12" key="1">
    <citation type="submission" date="2018-06" db="EMBL/GenBank/DDBJ databases">
        <title>Comparative genomics of Brasilonema spp. strains.</title>
        <authorList>
            <person name="Alvarenga D.O."/>
            <person name="Fiore M.F."/>
            <person name="Varani A.M."/>
        </authorList>
    </citation>
    <scope>NUCLEOTIDE SEQUENCE [LARGE SCALE GENOMIC DNA]</scope>
    <source>
        <strain evidence="11 12">CENA114</strain>
    </source>
</reference>
<dbReference type="PANTHER" id="PTHR22854:SF2">
    <property type="entry name" value="INDOLE-3-GLYCEROL-PHOSPHATE SYNTHASE"/>
    <property type="match status" value="1"/>
</dbReference>
<dbReference type="CDD" id="cd00331">
    <property type="entry name" value="IGPS"/>
    <property type="match status" value="1"/>
</dbReference>
<accession>A0A856MLC4</accession>
<sequence length="299" mass="33198">MQIRRCRPSPPIAVSTVRYQVATPDAQPNNILEEIVWHKEKEVERMREKLSLQELQRQVVEAPLSRDFVAALQQGKTKPALIAEVKKASPSKGILREDFHPVEIALKYQKAGASCISVLTDEKFFSGSFENLAKIRAQVDLPLLCKDFVIYPYQMYMARVRGADAVLLIAAILSDQDLQYFVKIAKALKMAALIEVHSLAELDRVLTIDGVSLVGINNRNLEDFSVDVQTTCQLLAARGKELQQRNIVVVSESGLHNLDDLILVEQAGASAVLIGESLIKHPDPEEAIANLFGKPLAHE</sequence>
<protein>
    <recommendedName>
        <fullName evidence="9">Indole-3-glycerol phosphate synthase</fullName>
        <shortName evidence="9">IGPS</shortName>
        <ecNumber evidence="9">4.1.1.48</ecNumber>
    </recommendedName>
</protein>
<evidence type="ECO:0000256" key="7">
    <source>
        <dbReference type="ARBA" id="ARBA00023141"/>
    </source>
</evidence>
<name>A0A856MLC4_9CYAN</name>
<dbReference type="Pfam" id="PF00218">
    <property type="entry name" value="IGPS"/>
    <property type="match status" value="1"/>
</dbReference>
<dbReference type="GO" id="GO:0004425">
    <property type="term" value="F:indole-3-glycerol-phosphate synthase activity"/>
    <property type="evidence" value="ECO:0007669"/>
    <property type="project" value="UniProtKB-UniRule"/>
</dbReference>
<dbReference type="RefSeq" id="WP_169263002.1">
    <property type="nucleotide sequence ID" value="NZ_CAWOXK010000001.1"/>
</dbReference>
<evidence type="ECO:0000313" key="12">
    <source>
        <dbReference type="Proteomes" id="UP000503129"/>
    </source>
</evidence>
<dbReference type="HAMAP" id="MF_00134_B">
    <property type="entry name" value="IGPS_B"/>
    <property type="match status" value="1"/>
</dbReference>
<dbReference type="Proteomes" id="UP000503129">
    <property type="component" value="Chromosome"/>
</dbReference>
<keyword evidence="5 9" id="KW-0210">Decarboxylase</keyword>
<comment type="pathway">
    <text evidence="2 9">Amino-acid biosynthesis; L-tryptophan biosynthesis; L-tryptophan from chorismate: step 4/5.</text>
</comment>